<protein>
    <submittedName>
        <fullName evidence="2">Uncharacterized protein</fullName>
    </submittedName>
</protein>
<sequence length="63" mass="6978">VEEVKAKPKPDVVQKPNKPESTSSSCSCGCPQLPICPQCPPYPMLYEVKAYDYTPNPSYCPIM</sequence>
<feature type="region of interest" description="Disordered" evidence="1">
    <location>
        <begin position="1"/>
        <end position="28"/>
    </location>
</feature>
<dbReference type="EMBL" id="JAZDWU010000005">
    <property type="protein sequence ID" value="KAL0000397.1"/>
    <property type="molecule type" value="Genomic_DNA"/>
</dbReference>
<proteinExistence type="predicted"/>
<dbReference type="Proteomes" id="UP001459277">
    <property type="component" value="Unassembled WGS sequence"/>
</dbReference>
<dbReference type="AlphaFoldDB" id="A0AAW2CQ78"/>
<evidence type="ECO:0000313" key="2">
    <source>
        <dbReference type="EMBL" id="KAL0000397.1"/>
    </source>
</evidence>
<feature type="compositionally biased region" description="Basic and acidic residues" evidence="1">
    <location>
        <begin position="1"/>
        <end position="12"/>
    </location>
</feature>
<evidence type="ECO:0000313" key="3">
    <source>
        <dbReference type="Proteomes" id="UP001459277"/>
    </source>
</evidence>
<keyword evidence="3" id="KW-1185">Reference proteome</keyword>
<comment type="caution">
    <text evidence="2">The sequence shown here is derived from an EMBL/GenBank/DDBJ whole genome shotgun (WGS) entry which is preliminary data.</text>
</comment>
<accession>A0AAW2CQ78</accession>
<gene>
    <name evidence="2" type="ORF">SO802_014178</name>
</gene>
<feature type="non-terminal residue" evidence="2">
    <location>
        <position position="1"/>
    </location>
</feature>
<reference evidence="2 3" key="1">
    <citation type="submission" date="2024-01" db="EMBL/GenBank/DDBJ databases">
        <title>A telomere-to-telomere, gap-free genome of sweet tea (Lithocarpus litseifolius).</title>
        <authorList>
            <person name="Zhou J."/>
        </authorList>
    </citation>
    <scope>NUCLEOTIDE SEQUENCE [LARGE SCALE GENOMIC DNA]</scope>
    <source>
        <strain evidence="2">Zhou-2022a</strain>
        <tissue evidence="2">Leaf</tissue>
    </source>
</reference>
<organism evidence="2 3">
    <name type="scientific">Lithocarpus litseifolius</name>
    <dbReference type="NCBI Taxonomy" id="425828"/>
    <lineage>
        <taxon>Eukaryota</taxon>
        <taxon>Viridiplantae</taxon>
        <taxon>Streptophyta</taxon>
        <taxon>Embryophyta</taxon>
        <taxon>Tracheophyta</taxon>
        <taxon>Spermatophyta</taxon>
        <taxon>Magnoliopsida</taxon>
        <taxon>eudicotyledons</taxon>
        <taxon>Gunneridae</taxon>
        <taxon>Pentapetalae</taxon>
        <taxon>rosids</taxon>
        <taxon>fabids</taxon>
        <taxon>Fagales</taxon>
        <taxon>Fagaceae</taxon>
        <taxon>Lithocarpus</taxon>
    </lineage>
</organism>
<name>A0AAW2CQ78_9ROSI</name>
<evidence type="ECO:0000256" key="1">
    <source>
        <dbReference type="SAM" id="MobiDB-lite"/>
    </source>
</evidence>